<dbReference type="PANTHER" id="PTHR36172:SF1">
    <property type="entry name" value="RESOLVASE-RELATED"/>
    <property type="match status" value="1"/>
</dbReference>
<dbReference type="AlphaFoldDB" id="A0A850T038"/>
<evidence type="ECO:0000313" key="3">
    <source>
        <dbReference type="Proteomes" id="UP000553343"/>
    </source>
</evidence>
<evidence type="ECO:0000313" key="2">
    <source>
        <dbReference type="EMBL" id="NWH06879.1"/>
    </source>
</evidence>
<dbReference type="InterPro" id="IPR036162">
    <property type="entry name" value="Resolvase-like_N_sf"/>
</dbReference>
<reference evidence="2 3" key="1">
    <citation type="submission" date="2020-06" db="EMBL/GenBank/DDBJ databases">
        <title>High-quality draft genome of sulfate reducer Desulfobacter latus type strain AcrS2 isolated from marine sediment.</title>
        <authorList>
            <person name="Hoppe M."/>
            <person name="Larsen C.K."/>
            <person name="Marshall I.P.G."/>
            <person name="Schramm A."/>
            <person name="Marietou A.G."/>
        </authorList>
    </citation>
    <scope>NUCLEOTIDE SEQUENCE [LARGE SCALE GENOMIC DNA]</scope>
    <source>
        <strain evidence="2 3">AcRS2</strain>
    </source>
</reference>
<dbReference type="PANTHER" id="PTHR36172">
    <property type="match status" value="1"/>
</dbReference>
<accession>A0A850T038</accession>
<dbReference type="Gene3D" id="3.40.50.1390">
    <property type="entry name" value="Resolvase, N-terminal catalytic domain"/>
    <property type="match status" value="1"/>
</dbReference>
<dbReference type="Proteomes" id="UP000553343">
    <property type="component" value="Unassembled WGS sequence"/>
</dbReference>
<dbReference type="InterPro" id="IPR048046">
    <property type="entry name" value="Transpos_IS607"/>
</dbReference>
<dbReference type="SMART" id="SM00857">
    <property type="entry name" value="Resolvase"/>
    <property type="match status" value="1"/>
</dbReference>
<dbReference type="RefSeq" id="WP_178368324.1">
    <property type="nucleotide sequence ID" value="NZ_JACADJ010000131.1"/>
</dbReference>
<proteinExistence type="predicted"/>
<name>A0A850T038_9BACT</name>
<protein>
    <submittedName>
        <fullName evidence="2">IS607 family transposase</fullName>
    </submittedName>
</protein>
<dbReference type="Gene3D" id="1.10.287.2170">
    <property type="match status" value="1"/>
</dbReference>
<comment type="caution">
    <text evidence="2">The sequence shown here is derived from an EMBL/GenBank/DDBJ whole genome shotgun (WGS) entry which is preliminary data.</text>
</comment>
<keyword evidence="3" id="KW-1185">Reference proteome</keyword>
<evidence type="ECO:0000259" key="1">
    <source>
        <dbReference type="SMART" id="SM00857"/>
    </source>
</evidence>
<dbReference type="Pfam" id="PF00239">
    <property type="entry name" value="Resolvase"/>
    <property type="match status" value="1"/>
</dbReference>
<dbReference type="InterPro" id="IPR051491">
    <property type="entry name" value="Recombinase/Transposase-rel"/>
</dbReference>
<dbReference type="GO" id="GO:0003677">
    <property type="term" value="F:DNA binding"/>
    <property type="evidence" value="ECO:0007669"/>
    <property type="project" value="InterPro"/>
</dbReference>
<gene>
    <name evidence="2" type="ORF">HXW94_18170</name>
</gene>
<dbReference type="GO" id="GO:0000150">
    <property type="term" value="F:DNA strand exchange activity"/>
    <property type="evidence" value="ECO:0007669"/>
    <property type="project" value="InterPro"/>
</dbReference>
<sequence>MKKLSEYAKEHGIHYKTAHVHFKKGLIPGAYQLPTGTIVIPDSYQRPEGVKRTAVYARVSLSQNKNNLESQASRVSQFCLANGWIVNQIVKECASSLNDKRPKLMKLLLDKSINRIVVEHADRLTRFGLNYIIKLYPGEIVIINEVIEDEQDLMQDFVSLVTSFCARLYGKRRSKRKTEQLINELSK</sequence>
<feature type="domain" description="Resolvase/invertase-type recombinase catalytic" evidence="1">
    <location>
        <begin position="53"/>
        <end position="180"/>
    </location>
</feature>
<dbReference type="InterPro" id="IPR006119">
    <property type="entry name" value="Resolv_N"/>
</dbReference>
<organism evidence="2 3">
    <name type="scientific">Desulfobacter latus</name>
    <dbReference type="NCBI Taxonomy" id="2292"/>
    <lineage>
        <taxon>Bacteria</taxon>
        <taxon>Pseudomonadati</taxon>
        <taxon>Thermodesulfobacteriota</taxon>
        <taxon>Desulfobacteria</taxon>
        <taxon>Desulfobacterales</taxon>
        <taxon>Desulfobacteraceae</taxon>
        <taxon>Desulfobacter</taxon>
    </lineage>
</organism>
<dbReference type="NCBIfam" id="NF033518">
    <property type="entry name" value="transpos_IS607"/>
    <property type="match status" value="1"/>
</dbReference>
<dbReference type="SUPFAM" id="SSF53041">
    <property type="entry name" value="Resolvase-like"/>
    <property type="match status" value="1"/>
</dbReference>
<dbReference type="EMBL" id="JACADJ010000131">
    <property type="protein sequence ID" value="NWH06879.1"/>
    <property type="molecule type" value="Genomic_DNA"/>
</dbReference>